<dbReference type="GO" id="GO:0016853">
    <property type="term" value="F:isomerase activity"/>
    <property type="evidence" value="ECO:0007669"/>
    <property type="project" value="UniProtKB-KW"/>
</dbReference>
<dbReference type="Gene3D" id="2.30.40.10">
    <property type="entry name" value="Urease, subunit C, domain 1"/>
    <property type="match status" value="1"/>
</dbReference>
<dbReference type="EMBL" id="AMZN01000006">
    <property type="protein sequence ID" value="ELR73518.1"/>
    <property type="molecule type" value="Genomic_DNA"/>
</dbReference>
<dbReference type="InterPro" id="IPR032466">
    <property type="entry name" value="Metal_Hydrolase"/>
</dbReference>
<feature type="domain" description="SnoaL-like" evidence="2">
    <location>
        <begin position="470"/>
        <end position="566"/>
    </location>
</feature>
<dbReference type="InterPro" id="IPR006680">
    <property type="entry name" value="Amidohydro-rel"/>
</dbReference>
<feature type="domain" description="Amidohydrolase-related" evidence="1">
    <location>
        <begin position="74"/>
        <end position="455"/>
    </location>
</feature>
<dbReference type="Gene3D" id="3.10.450.50">
    <property type="match status" value="1"/>
</dbReference>
<dbReference type="Gene3D" id="3.20.20.140">
    <property type="entry name" value="Metal-dependent hydrolases"/>
    <property type="match status" value="1"/>
</dbReference>
<dbReference type="Pfam" id="PF01979">
    <property type="entry name" value="Amidohydro_1"/>
    <property type="match status" value="1"/>
</dbReference>
<dbReference type="InterPro" id="IPR051781">
    <property type="entry name" value="Metallo-dep_Hydrolase"/>
</dbReference>
<reference evidence="3 4" key="1">
    <citation type="submission" date="2012-12" db="EMBL/GenBank/DDBJ databases">
        <title>Genome assembly of Fulvivirga imtechensis AK7.</title>
        <authorList>
            <person name="Nupur N."/>
            <person name="Khatri I."/>
            <person name="Kumar R."/>
            <person name="Subramanian S."/>
            <person name="Pinnaka A."/>
        </authorList>
    </citation>
    <scope>NUCLEOTIDE SEQUENCE [LARGE SCALE GENOMIC DNA]</scope>
    <source>
        <strain evidence="3 4">AK7</strain>
    </source>
</reference>
<gene>
    <name evidence="3" type="ORF">C900_04370</name>
</gene>
<dbReference type="InterPro" id="IPR032710">
    <property type="entry name" value="NTF2-like_dom_sf"/>
</dbReference>
<dbReference type="PANTHER" id="PTHR43135:SF3">
    <property type="entry name" value="ALPHA-D-RIBOSE 1-METHYLPHOSPHONATE 5-TRIPHOSPHATE DIPHOSPHATASE"/>
    <property type="match status" value="1"/>
</dbReference>
<evidence type="ECO:0000259" key="2">
    <source>
        <dbReference type="Pfam" id="PF12680"/>
    </source>
</evidence>
<comment type="caution">
    <text evidence="3">The sequence shown here is derived from an EMBL/GenBank/DDBJ whole genome shotgun (WGS) entry which is preliminary data.</text>
</comment>
<evidence type="ECO:0000313" key="3">
    <source>
        <dbReference type="EMBL" id="ELR73518.1"/>
    </source>
</evidence>
<keyword evidence="4" id="KW-1185">Reference proteome</keyword>
<dbReference type="eggNOG" id="COG4538">
    <property type="taxonomic scope" value="Bacteria"/>
</dbReference>
<dbReference type="AlphaFoldDB" id="L8JZD2"/>
<protein>
    <submittedName>
        <fullName evidence="3">Putative steroid delta-isomerase domain protein</fullName>
    </submittedName>
</protein>
<evidence type="ECO:0000313" key="4">
    <source>
        <dbReference type="Proteomes" id="UP000011135"/>
    </source>
</evidence>
<dbReference type="eggNOG" id="COG1228">
    <property type="taxonomic scope" value="Bacteria"/>
</dbReference>
<organism evidence="3 4">
    <name type="scientific">Fulvivirga imtechensis AK7</name>
    <dbReference type="NCBI Taxonomy" id="1237149"/>
    <lineage>
        <taxon>Bacteria</taxon>
        <taxon>Pseudomonadati</taxon>
        <taxon>Bacteroidota</taxon>
        <taxon>Cytophagia</taxon>
        <taxon>Cytophagales</taxon>
        <taxon>Fulvivirgaceae</taxon>
        <taxon>Fulvivirga</taxon>
    </lineage>
</organism>
<name>L8JZD2_9BACT</name>
<keyword evidence="3" id="KW-0413">Isomerase</keyword>
<dbReference type="GO" id="GO:0016810">
    <property type="term" value="F:hydrolase activity, acting on carbon-nitrogen (but not peptide) bonds"/>
    <property type="evidence" value="ECO:0007669"/>
    <property type="project" value="InterPro"/>
</dbReference>
<dbReference type="RefSeq" id="WP_009578106.1">
    <property type="nucleotide sequence ID" value="NZ_AMZN01000006.1"/>
</dbReference>
<accession>L8JZD2</accession>
<dbReference type="Pfam" id="PF12680">
    <property type="entry name" value="SnoaL_2"/>
    <property type="match status" value="1"/>
</dbReference>
<dbReference type="PANTHER" id="PTHR43135">
    <property type="entry name" value="ALPHA-D-RIBOSE 1-METHYLPHOSPHONATE 5-TRIPHOSPHATE DIPHOSPHATASE"/>
    <property type="match status" value="1"/>
</dbReference>
<proteinExistence type="predicted"/>
<dbReference type="InterPro" id="IPR011059">
    <property type="entry name" value="Metal-dep_hydrolase_composite"/>
</dbReference>
<dbReference type="InterPro" id="IPR037401">
    <property type="entry name" value="SnoaL-like"/>
</dbReference>
<dbReference type="STRING" id="1237149.C900_04370"/>
<evidence type="ECO:0000259" key="1">
    <source>
        <dbReference type="Pfam" id="PF01979"/>
    </source>
</evidence>
<dbReference type="OrthoDB" id="9797498at2"/>
<dbReference type="SUPFAM" id="SSF54427">
    <property type="entry name" value="NTF2-like"/>
    <property type="match status" value="1"/>
</dbReference>
<dbReference type="Proteomes" id="UP000011135">
    <property type="component" value="Unassembled WGS sequence"/>
</dbReference>
<dbReference type="SUPFAM" id="SSF51338">
    <property type="entry name" value="Composite domain of metallo-dependent hydrolases"/>
    <property type="match status" value="1"/>
</dbReference>
<dbReference type="SUPFAM" id="SSF51556">
    <property type="entry name" value="Metallo-dependent hydrolases"/>
    <property type="match status" value="1"/>
</dbReference>
<sequence length="571" mass="63728">MKKLVIITALLFTCLHLFGQEIAIRNVNVIDVESGKVSKNYGVLIANGKISWIGPDKKMKFREGTQVVDATGKYLMPGLIDGHIHFFQSGSLYTRPDVVDLTAQMSYQEERENGFNNSIDYLKRYLRLGITTVVDVGGPFNNFVIRDSISKTIASPNVLVTGPLFSIVERKQLELNDPPIVKVASKAGIDSLFNKMLPYKPDFVKIWYISGKNYPAEESFPLVKYIAELCAKNDLKLAVHATQLKTAQLAVEAGANILVHSVEDEVIPDDFIKVLKSKDVTYVPTLIVRSNYQRTFAGRLTHHPQDLKWANAFAYGSLMDTEAMDTASLPRVIKWYRNNELQDSYFEPDSVMQVNLRKLFSTGVNVVTGTDAGNIGTLHASSYIRELEAMQDAGLTNAGILKASTINAASGYGLGDRLGTVETGKRADLLLLKSNPLDSLHHLNSLQAVIKDGKLIDVDTILSESPEAIVQRQINAYNARNVDAFAETFSEDVEIYNSEGNLKTKGRERLRKGYAKMFEKVPDLHCEIENRIVINNKVIDKEKVRVNGKYFHTVAIYEVVDGKIAKVRFLE</sequence>
<dbReference type="PATRIC" id="fig|1237149.3.peg.656"/>